<name>A0A919IMX1_9ACTN</name>
<keyword evidence="3" id="KW-1185">Reference proteome</keyword>
<comment type="caution">
    <text evidence="2">The sequence shown here is derived from an EMBL/GenBank/DDBJ whole genome shotgun (WGS) entry which is preliminary data.</text>
</comment>
<dbReference type="InterPro" id="IPR002645">
    <property type="entry name" value="STAS_dom"/>
</dbReference>
<evidence type="ECO:0000313" key="3">
    <source>
        <dbReference type="Proteomes" id="UP000619479"/>
    </source>
</evidence>
<dbReference type="PANTHER" id="PTHR33495">
    <property type="entry name" value="ANTI-SIGMA FACTOR ANTAGONIST TM_1081-RELATED-RELATED"/>
    <property type="match status" value="1"/>
</dbReference>
<dbReference type="EMBL" id="BOMH01000038">
    <property type="protein sequence ID" value="GID67262.1"/>
    <property type="molecule type" value="Genomic_DNA"/>
</dbReference>
<proteinExistence type="predicted"/>
<reference evidence="2" key="1">
    <citation type="submission" date="2021-01" db="EMBL/GenBank/DDBJ databases">
        <title>Whole genome shotgun sequence of Actinoplanes cyaneus NBRC 14990.</title>
        <authorList>
            <person name="Komaki H."/>
            <person name="Tamura T."/>
        </authorList>
    </citation>
    <scope>NUCLEOTIDE SEQUENCE</scope>
    <source>
        <strain evidence="2">NBRC 14990</strain>
    </source>
</reference>
<gene>
    <name evidence="2" type="ORF">Acy02nite_51430</name>
</gene>
<sequence length="134" mass="13921">MTVVSGVDRDEAQEAADDQVVVHAFSGGSLIRITGDLDLSTAARLRATFETALASDPWIIVDLSRAGVTDSVGLGVLVAARHGARRRGGDVLLAAAPPFLVSFLQAARLGGVFTMFDTVPQAMTATLSRGTGPR</sequence>
<dbReference type="Proteomes" id="UP000619479">
    <property type="component" value="Unassembled WGS sequence"/>
</dbReference>
<dbReference type="Gene3D" id="3.30.750.24">
    <property type="entry name" value="STAS domain"/>
    <property type="match status" value="1"/>
</dbReference>
<protein>
    <recommendedName>
        <fullName evidence="1">STAS domain-containing protein</fullName>
    </recommendedName>
</protein>
<organism evidence="2 3">
    <name type="scientific">Actinoplanes cyaneus</name>
    <dbReference type="NCBI Taxonomy" id="52696"/>
    <lineage>
        <taxon>Bacteria</taxon>
        <taxon>Bacillati</taxon>
        <taxon>Actinomycetota</taxon>
        <taxon>Actinomycetes</taxon>
        <taxon>Micromonosporales</taxon>
        <taxon>Micromonosporaceae</taxon>
        <taxon>Actinoplanes</taxon>
    </lineage>
</organism>
<evidence type="ECO:0000313" key="2">
    <source>
        <dbReference type="EMBL" id="GID67262.1"/>
    </source>
</evidence>
<dbReference type="AlphaFoldDB" id="A0A919IMX1"/>
<dbReference type="GO" id="GO:0043856">
    <property type="term" value="F:anti-sigma factor antagonist activity"/>
    <property type="evidence" value="ECO:0007669"/>
    <property type="project" value="TreeGrafter"/>
</dbReference>
<dbReference type="Pfam" id="PF13466">
    <property type="entry name" value="STAS_2"/>
    <property type="match status" value="1"/>
</dbReference>
<dbReference type="CDD" id="cd07043">
    <property type="entry name" value="STAS_anti-anti-sigma_factors"/>
    <property type="match status" value="1"/>
</dbReference>
<dbReference type="InterPro" id="IPR036513">
    <property type="entry name" value="STAS_dom_sf"/>
</dbReference>
<dbReference type="PROSITE" id="PS50801">
    <property type="entry name" value="STAS"/>
    <property type="match status" value="1"/>
</dbReference>
<dbReference type="InterPro" id="IPR058548">
    <property type="entry name" value="MlaB-like_STAS"/>
</dbReference>
<dbReference type="SUPFAM" id="SSF52091">
    <property type="entry name" value="SpoIIaa-like"/>
    <property type="match status" value="1"/>
</dbReference>
<dbReference type="PANTHER" id="PTHR33495:SF2">
    <property type="entry name" value="ANTI-SIGMA FACTOR ANTAGONIST TM_1081-RELATED"/>
    <property type="match status" value="1"/>
</dbReference>
<evidence type="ECO:0000259" key="1">
    <source>
        <dbReference type="PROSITE" id="PS50801"/>
    </source>
</evidence>
<accession>A0A919IMX1</accession>
<feature type="domain" description="STAS" evidence="1">
    <location>
        <begin position="18"/>
        <end position="126"/>
    </location>
</feature>